<dbReference type="Proteomes" id="UP000193933">
    <property type="component" value="Unassembled WGS sequence"/>
</dbReference>
<dbReference type="OrthoDB" id="6546662at2"/>
<keyword evidence="2" id="KW-1185">Reference proteome</keyword>
<accession>A0A1X1BXE9</accession>
<name>A0A1X1BXE9_9GAMM</name>
<organism evidence="1 2">
    <name type="scientific">Pantoea conspicua</name>
    <dbReference type="NCBI Taxonomy" id="472705"/>
    <lineage>
        <taxon>Bacteria</taxon>
        <taxon>Pseudomonadati</taxon>
        <taxon>Pseudomonadota</taxon>
        <taxon>Gammaproteobacteria</taxon>
        <taxon>Enterobacterales</taxon>
        <taxon>Erwiniaceae</taxon>
        <taxon>Pantoea</taxon>
    </lineage>
</organism>
<proteinExistence type="predicted"/>
<comment type="caution">
    <text evidence="1">The sequence shown here is derived from an EMBL/GenBank/DDBJ whole genome shotgun (WGS) entry which is preliminary data.</text>
</comment>
<dbReference type="RefSeq" id="WP_094120499.1">
    <property type="nucleotide sequence ID" value="NZ_MLFN01000019.1"/>
</dbReference>
<reference evidence="1 2" key="1">
    <citation type="journal article" date="2017" name="Antonie Van Leeuwenhoek">
        <title>Phylogenomic resolution of the bacterial genus Pantoea and its relationship with Erwinia and Tatumella.</title>
        <authorList>
            <person name="Palmer M."/>
            <person name="Steenkamp E.T."/>
            <person name="Coetzee M.P."/>
            <person name="Chan W.Y."/>
            <person name="van Zyl E."/>
            <person name="De Maayer P."/>
            <person name="Coutinho T.A."/>
            <person name="Blom J."/>
            <person name="Smits T.H."/>
            <person name="Duffy B."/>
            <person name="Venter S.N."/>
        </authorList>
    </citation>
    <scope>NUCLEOTIDE SEQUENCE [LARGE SCALE GENOMIC DNA]</scope>
    <source>
        <strain evidence="1 2">LMG 24534</strain>
    </source>
</reference>
<evidence type="ECO:0000313" key="1">
    <source>
        <dbReference type="EMBL" id="ORM53313.1"/>
    </source>
</evidence>
<gene>
    <name evidence="1" type="ORF">HA41_08840</name>
</gene>
<dbReference type="AlphaFoldDB" id="A0A1X1BXE9"/>
<evidence type="ECO:0000313" key="2">
    <source>
        <dbReference type="Proteomes" id="UP000193933"/>
    </source>
</evidence>
<protein>
    <submittedName>
        <fullName evidence="1">Uncharacterized protein</fullName>
    </submittedName>
</protein>
<dbReference type="EMBL" id="MLFN01000019">
    <property type="protein sequence ID" value="ORM53313.1"/>
    <property type="molecule type" value="Genomic_DNA"/>
</dbReference>
<sequence>MHTQNPDRTTSLTTFREVFRQLEQGSYSRIQLNTNMSGDEFFRLVYLVKQTGDIEIKHQKNGFWLKQQ</sequence>